<organism evidence="1 2">
    <name type="scientific">Pyropia yezoensis</name>
    <name type="common">Susabi-nori</name>
    <name type="synonym">Porphyra yezoensis</name>
    <dbReference type="NCBI Taxonomy" id="2788"/>
    <lineage>
        <taxon>Eukaryota</taxon>
        <taxon>Rhodophyta</taxon>
        <taxon>Bangiophyceae</taxon>
        <taxon>Bangiales</taxon>
        <taxon>Bangiaceae</taxon>
        <taxon>Pyropia</taxon>
    </lineage>
</organism>
<sequence>MELEHPLLKVPVEELQRGFRSTKRRIDRELDAVIDVLVKAGRALPPPPAPPPASVAAGRAAAGTGTAAAGATAAAAGVPAGTEGAGAGVTTTPPLSLPPRPRPSAAQAAAAAAAAASVRVAVERLRALVPRIADAAATAASTTCTLERRLVHVTAPEAAAPKHGPRRPQNSVTNVVPTPEVAARRTWERLRLARFIVDYLVQGGHPALAMRLASDAGVTWLVDLDVHAKARTILDALAAQDPQSLLDWCATNERRLAKRESLLELRVRTQVFVELVRSQDNEAAIAYAKKHIAPGCVPQAVPRLLRTMALLAMPPDTKVSPYAEMYAPERWGELADAFRKDYYALNGLAQVPVLETAVKAGLAALKTRYCAGEPQAPQVMAGDGVTLVRENVDCPTCSEPYRQLAAELPYAFHLHSSLVCALSRRPMDDDNLPLMLPNGNVYSQLAISMAAMRGKGIFTDPRTGDRYEYPQTTEDGRGSRGRIRRSTW</sequence>
<dbReference type="EMBL" id="CM020619">
    <property type="protein sequence ID" value="KAK1865349.1"/>
    <property type="molecule type" value="Genomic_DNA"/>
</dbReference>
<reference evidence="1" key="1">
    <citation type="submission" date="2019-11" db="EMBL/GenBank/DDBJ databases">
        <title>Nori genome reveals adaptations in red seaweeds to the harsh intertidal environment.</title>
        <authorList>
            <person name="Wang D."/>
            <person name="Mao Y."/>
        </authorList>
    </citation>
    <scope>NUCLEOTIDE SEQUENCE</scope>
    <source>
        <tissue evidence="1">Gametophyte</tissue>
    </source>
</reference>
<accession>A0ACC3C5E1</accession>
<proteinExistence type="predicted"/>
<evidence type="ECO:0000313" key="1">
    <source>
        <dbReference type="EMBL" id="KAK1865349.1"/>
    </source>
</evidence>
<dbReference type="Proteomes" id="UP000798662">
    <property type="component" value="Chromosome 2"/>
</dbReference>
<name>A0ACC3C5E1_PYRYE</name>
<evidence type="ECO:0000313" key="2">
    <source>
        <dbReference type="Proteomes" id="UP000798662"/>
    </source>
</evidence>
<gene>
    <name evidence="1" type="ORF">I4F81_007883</name>
</gene>
<keyword evidence="2" id="KW-1185">Reference proteome</keyword>
<protein>
    <submittedName>
        <fullName evidence="1">Uncharacterized protein</fullName>
    </submittedName>
</protein>
<comment type="caution">
    <text evidence="1">The sequence shown here is derived from an EMBL/GenBank/DDBJ whole genome shotgun (WGS) entry which is preliminary data.</text>
</comment>